<keyword evidence="2" id="KW-1133">Transmembrane helix</keyword>
<dbReference type="PANTHER" id="PTHR21579:SF16">
    <property type="entry name" value="HTRL DOMAIN CONTAINING"/>
    <property type="match status" value="1"/>
</dbReference>
<feature type="region of interest" description="Disordered" evidence="1">
    <location>
        <begin position="711"/>
        <end position="781"/>
    </location>
</feature>
<dbReference type="InterPro" id="IPR053291">
    <property type="entry name" value="Ommatidial_diff-associated"/>
</dbReference>
<accession>A0AAV2T723</accession>
<evidence type="ECO:0000313" key="4">
    <source>
        <dbReference type="Proteomes" id="UP001497525"/>
    </source>
</evidence>
<reference evidence="3" key="1">
    <citation type="submission" date="2024-06" db="EMBL/GenBank/DDBJ databases">
        <authorList>
            <person name="Liu X."/>
            <person name="Lenzi L."/>
            <person name="Haldenby T S."/>
            <person name="Uol C."/>
        </authorList>
    </citation>
    <scope>NUCLEOTIDE SEQUENCE</scope>
</reference>
<dbReference type="AlphaFoldDB" id="A0AAV2T723"/>
<keyword evidence="2" id="KW-0812">Transmembrane</keyword>
<comment type="caution">
    <text evidence="3">The sequence shown here is derived from an EMBL/GenBank/DDBJ whole genome shotgun (WGS) entry which is preliminary data.</text>
</comment>
<evidence type="ECO:0000256" key="1">
    <source>
        <dbReference type="SAM" id="MobiDB-lite"/>
    </source>
</evidence>
<keyword evidence="2" id="KW-0472">Membrane</keyword>
<proteinExistence type="predicted"/>
<feature type="transmembrane region" description="Helical" evidence="2">
    <location>
        <begin position="351"/>
        <end position="369"/>
    </location>
</feature>
<feature type="transmembrane region" description="Helical" evidence="2">
    <location>
        <begin position="12"/>
        <end position="33"/>
    </location>
</feature>
<organism evidence="3 4">
    <name type="scientific">Calicophoron daubneyi</name>
    <name type="common">Rumen fluke</name>
    <name type="synonym">Paramphistomum daubneyi</name>
    <dbReference type="NCBI Taxonomy" id="300641"/>
    <lineage>
        <taxon>Eukaryota</taxon>
        <taxon>Metazoa</taxon>
        <taxon>Spiralia</taxon>
        <taxon>Lophotrochozoa</taxon>
        <taxon>Platyhelminthes</taxon>
        <taxon>Trematoda</taxon>
        <taxon>Digenea</taxon>
        <taxon>Plagiorchiida</taxon>
        <taxon>Pronocephalata</taxon>
        <taxon>Paramphistomoidea</taxon>
        <taxon>Paramphistomidae</taxon>
        <taxon>Calicophoron</taxon>
    </lineage>
</organism>
<sequence length="892" mass="98617">MCGNCDSMLKIWRGIVVVCLHSYVLYTSIHKYITLKDSTVSGRYGKNWDPKILNVYLGCIITSSFAIVLELYCILQKTGHPANDGLQFKLNYSVLGNFTVCDGDQRSAKVLNEKSPQCLSRCCCCPTSMRIFLCPIHILGAFVVLLPLPWILGEQIKNEAVPSEYLWQTDLSFLFPPRPLNSQLSKYHGLEEKLVSEDRLAAASLFSLQPPALGGLGQLPQTQTQLELANQLRWNNEHGLVRPLVGAKQNLWQRTPSAEMINFFVAGLILAVDLPAVFWRVSHIYSCLSSFLIALTTVHLTIENAATSLLIQYGTCLTQPEPSPSSDQGRVAFAYKQLEFSLMLVKSPVVLPPWCILLLSAIAFIPYLVNFSLIYTFGVSCICATERALGLNIKASLGLSCQSKYSIHEPIDPTKNAVNLCSSVAYAPCCPSAHNRRLVTVSWARRNREILIAVTGILLILLVNGVKIPIQYELMRVYWENGDPLCLTSVFLGGFSLLCWLLMWIVCAVQRRHLFDGNSTTVSWDNTFGKYVTSYSTQPGTFFTCADQPSISAGRIGLTAVVPPSVLTNEVLSAYFNHPVEIQNDNSNMNSSLSRDESDKALLSCPNSFPTHINIADHINGRCSVPLDPKTFLIAPSESNVVSRYAGSLDQMRSRAVDRQEGNKNRTGKCDFNPFSDAEENAFVNGNGLVVKDYSSRSSICGQQHYNRRPSYDLPTSIATTANRKPCPEEDENFHDDVRCRHSDMDNHPYASVSKQSRPSFVHKSSTNGDHSDSSESGSKLNENQACLASIRSYQYNLSVLEAPVSNDYPTMDPDCSMPVSIPPPMQSVPTTTFTGSTSSDRATYFNPNSSRWDGLEIVVDGSSPHELSAVNSTEPLDPNVSLFESNLCSQV</sequence>
<feature type="transmembrane region" description="Helical" evidence="2">
    <location>
        <begin position="284"/>
        <end position="302"/>
    </location>
</feature>
<evidence type="ECO:0000313" key="3">
    <source>
        <dbReference type="EMBL" id="CAL5133302.1"/>
    </source>
</evidence>
<feature type="transmembrane region" description="Helical" evidence="2">
    <location>
        <begin position="450"/>
        <end position="470"/>
    </location>
</feature>
<feature type="transmembrane region" description="Helical" evidence="2">
    <location>
        <begin position="490"/>
        <end position="509"/>
    </location>
</feature>
<feature type="transmembrane region" description="Helical" evidence="2">
    <location>
        <begin position="260"/>
        <end position="279"/>
    </location>
</feature>
<protein>
    <submittedName>
        <fullName evidence="3">Uncharacterized protein</fullName>
    </submittedName>
</protein>
<dbReference type="Proteomes" id="UP001497525">
    <property type="component" value="Unassembled WGS sequence"/>
</dbReference>
<gene>
    <name evidence="3" type="ORF">CDAUBV1_LOCUS6561</name>
</gene>
<feature type="compositionally biased region" description="Basic and acidic residues" evidence="1">
    <location>
        <begin position="735"/>
        <end position="747"/>
    </location>
</feature>
<evidence type="ECO:0000256" key="2">
    <source>
        <dbReference type="SAM" id="Phobius"/>
    </source>
</evidence>
<name>A0AAV2T723_CALDB</name>
<dbReference type="PANTHER" id="PTHR21579">
    <property type="entry name" value="PROTEIN TINCAR"/>
    <property type="match status" value="1"/>
</dbReference>
<feature type="transmembrane region" description="Helical" evidence="2">
    <location>
        <begin position="53"/>
        <end position="75"/>
    </location>
</feature>
<feature type="transmembrane region" description="Helical" evidence="2">
    <location>
        <begin position="131"/>
        <end position="152"/>
    </location>
</feature>
<dbReference type="EMBL" id="CAXLJL010000156">
    <property type="protein sequence ID" value="CAL5133302.1"/>
    <property type="molecule type" value="Genomic_DNA"/>
</dbReference>
<feature type="compositionally biased region" description="Polar residues" evidence="1">
    <location>
        <begin position="753"/>
        <end position="781"/>
    </location>
</feature>